<gene>
    <name evidence="9" type="ORF">JOC58_003255</name>
</gene>
<dbReference type="PANTHER" id="PTHR46233">
    <property type="entry name" value="HYDROXYACYLGLUTATHIONE HYDROLASE GLOC"/>
    <property type="match status" value="1"/>
</dbReference>
<dbReference type="SMART" id="SM00849">
    <property type="entry name" value="Lactamase_B"/>
    <property type="match status" value="1"/>
</dbReference>
<sequence>MFKIESFSLGPLQTNAYLLVAEDSKRAVVIDPGMNPGSLIRRIETLELEIEAILLTHAHFDHMGGVQELRQHVDCPVYLHDLEAEWMTNAKLNGSANWPQVTPPIIAEPAEHALDEGQKLELIGHTFTVYHTPGHSPGSVSFLCEQHLFSGDVLFRMGVGRTDLTGGSERQLVDSIRTKLYRFADDTIVYPGHGGRTTIGAEKASNPYVPA</sequence>
<reference evidence="9 10" key="1">
    <citation type="submission" date="2023-07" db="EMBL/GenBank/DDBJ databases">
        <title>Genomic Encyclopedia of Type Strains, Phase IV (KMG-IV): sequencing the most valuable type-strain genomes for metagenomic binning, comparative biology and taxonomic classification.</title>
        <authorList>
            <person name="Goeker M."/>
        </authorList>
    </citation>
    <scope>NUCLEOTIDE SEQUENCE [LARGE SCALE GENOMIC DNA]</scope>
    <source>
        <strain evidence="9 10">DSM 22170</strain>
    </source>
</reference>
<dbReference type="Gene3D" id="3.60.15.10">
    <property type="entry name" value="Ribonuclease Z/Hydroxyacylglutathione hydrolase-like"/>
    <property type="match status" value="1"/>
</dbReference>
<feature type="domain" description="Metallo-beta-lactamase" evidence="8">
    <location>
        <begin position="13"/>
        <end position="193"/>
    </location>
</feature>
<comment type="catalytic activity">
    <reaction evidence="7">
        <text>3',5'-cyclic UMP + H2O = UMP + H(+)</text>
        <dbReference type="Rhea" id="RHEA:70575"/>
        <dbReference type="ChEBI" id="CHEBI:15377"/>
        <dbReference type="ChEBI" id="CHEBI:15378"/>
        <dbReference type="ChEBI" id="CHEBI:57865"/>
        <dbReference type="ChEBI" id="CHEBI:184387"/>
    </reaction>
    <physiologicalReaction direction="left-to-right" evidence="7">
        <dbReference type="Rhea" id="RHEA:70576"/>
    </physiologicalReaction>
</comment>
<comment type="catalytic activity">
    <reaction evidence="5">
        <text>3',5'-cyclic CMP + H2O = CMP + H(+)</text>
        <dbReference type="Rhea" id="RHEA:72675"/>
        <dbReference type="ChEBI" id="CHEBI:15377"/>
        <dbReference type="ChEBI" id="CHEBI:15378"/>
        <dbReference type="ChEBI" id="CHEBI:58003"/>
        <dbReference type="ChEBI" id="CHEBI:60377"/>
    </reaction>
    <physiologicalReaction direction="left-to-right" evidence="5">
        <dbReference type="Rhea" id="RHEA:72676"/>
    </physiologicalReaction>
</comment>
<dbReference type="InterPro" id="IPR051453">
    <property type="entry name" value="MBL_Glyoxalase_II"/>
</dbReference>
<accession>A0ABU1J1H5</accession>
<evidence type="ECO:0000256" key="5">
    <source>
        <dbReference type="ARBA" id="ARBA00034221"/>
    </source>
</evidence>
<keyword evidence="10" id="KW-1185">Reference proteome</keyword>
<comment type="caution">
    <text evidence="9">The sequence shown here is derived from an EMBL/GenBank/DDBJ whole genome shotgun (WGS) entry which is preliminary data.</text>
</comment>
<dbReference type="PANTHER" id="PTHR46233:SF3">
    <property type="entry name" value="HYDROXYACYLGLUTATHIONE HYDROLASE GLOC"/>
    <property type="match status" value="1"/>
</dbReference>
<proteinExistence type="predicted"/>
<dbReference type="CDD" id="cd06262">
    <property type="entry name" value="metallo-hydrolase-like_MBL-fold"/>
    <property type="match status" value="1"/>
</dbReference>
<organism evidence="9 10">
    <name type="scientific">Paenibacillus hunanensis</name>
    <dbReference type="NCBI Taxonomy" id="539262"/>
    <lineage>
        <taxon>Bacteria</taxon>
        <taxon>Bacillati</taxon>
        <taxon>Bacillota</taxon>
        <taxon>Bacilli</taxon>
        <taxon>Bacillales</taxon>
        <taxon>Paenibacillaceae</taxon>
        <taxon>Paenibacillus</taxon>
    </lineage>
</organism>
<comment type="cofactor">
    <cofactor evidence="1">
        <name>Zn(2+)</name>
        <dbReference type="ChEBI" id="CHEBI:29105"/>
    </cofactor>
</comment>
<dbReference type="EMBL" id="JAVDQH010000013">
    <property type="protein sequence ID" value="MDR6245354.1"/>
    <property type="molecule type" value="Genomic_DNA"/>
</dbReference>
<evidence type="ECO:0000256" key="1">
    <source>
        <dbReference type="ARBA" id="ARBA00001947"/>
    </source>
</evidence>
<name>A0ABU1J1H5_9BACL</name>
<dbReference type="Pfam" id="PF00753">
    <property type="entry name" value="Lactamase_B"/>
    <property type="match status" value="1"/>
</dbReference>
<dbReference type="RefSeq" id="WP_188777254.1">
    <property type="nucleotide sequence ID" value="NZ_BMMB01000009.1"/>
</dbReference>
<dbReference type="InterPro" id="IPR001279">
    <property type="entry name" value="Metallo-B-lactamas"/>
</dbReference>
<dbReference type="InterPro" id="IPR036866">
    <property type="entry name" value="RibonucZ/Hydroxyglut_hydro"/>
</dbReference>
<evidence type="ECO:0000256" key="6">
    <source>
        <dbReference type="ARBA" id="ARBA00034301"/>
    </source>
</evidence>
<keyword evidence="2" id="KW-0479">Metal-binding</keyword>
<protein>
    <submittedName>
        <fullName evidence="9">Glyoxylase-like metal-dependent hydrolase (Beta-lactamase superfamily II)</fullName>
    </submittedName>
</protein>
<comment type="function">
    <text evidence="6">Counteracts the endogenous Pycsar antiviral defense system. Phosphodiesterase that enables metal-dependent hydrolysis of host cyclic nucleotide Pycsar defense signals such as cCMP and cUMP.</text>
</comment>
<dbReference type="SUPFAM" id="SSF56281">
    <property type="entry name" value="Metallo-hydrolase/oxidoreductase"/>
    <property type="match status" value="1"/>
</dbReference>
<evidence type="ECO:0000313" key="10">
    <source>
        <dbReference type="Proteomes" id="UP001185028"/>
    </source>
</evidence>
<keyword evidence="3" id="KW-0378">Hydrolase</keyword>
<evidence type="ECO:0000256" key="7">
    <source>
        <dbReference type="ARBA" id="ARBA00048505"/>
    </source>
</evidence>
<evidence type="ECO:0000256" key="4">
    <source>
        <dbReference type="ARBA" id="ARBA00022833"/>
    </source>
</evidence>
<evidence type="ECO:0000256" key="3">
    <source>
        <dbReference type="ARBA" id="ARBA00022801"/>
    </source>
</evidence>
<evidence type="ECO:0000259" key="8">
    <source>
        <dbReference type="SMART" id="SM00849"/>
    </source>
</evidence>
<evidence type="ECO:0000313" key="9">
    <source>
        <dbReference type="EMBL" id="MDR6245354.1"/>
    </source>
</evidence>
<evidence type="ECO:0000256" key="2">
    <source>
        <dbReference type="ARBA" id="ARBA00022723"/>
    </source>
</evidence>
<keyword evidence="4" id="KW-0862">Zinc</keyword>
<dbReference type="Proteomes" id="UP001185028">
    <property type="component" value="Unassembled WGS sequence"/>
</dbReference>